<dbReference type="AlphaFoldDB" id="A0A1A6G1B9"/>
<feature type="non-terminal residue" evidence="1">
    <location>
        <position position="91"/>
    </location>
</feature>
<organism evidence="1 2">
    <name type="scientific">Neotoma lepida</name>
    <name type="common">Desert woodrat</name>
    <dbReference type="NCBI Taxonomy" id="56216"/>
    <lineage>
        <taxon>Eukaryota</taxon>
        <taxon>Metazoa</taxon>
        <taxon>Chordata</taxon>
        <taxon>Craniata</taxon>
        <taxon>Vertebrata</taxon>
        <taxon>Euteleostomi</taxon>
        <taxon>Mammalia</taxon>
        <taxon>Eutheria</taxon>
        <taxon>Euarchontoglires</taxon>
        <taxon>Glires</taxon>
        <taxon>Rodentia</taxon>
        <taxon>Myomorpha</taxon>
        <taxon>Muroidea</taxon>
        <taxon>Cricetidae</taxon>
        <taxon>Neotominae</taxon>
        <taxon>Neotoma</taxon>
    </lineage>
</organism>
<dbReference type="Proteomes" id="UP000092124">
    <property type="component" value="Unassembled WGS sequence"/>
</dbReference>
<dbReference type="GO" id="GO:0004842">
    <property type="term" value="F:ubiquitin-protein transferase activity"/>
    <property type="evidence" value="ECO:0007669"/>
    <property type="project" value="TreeGrafter"/>
</dbReference>
<dbReference type="OrthoDB" id="8062037at2759"/>
<name>A0A1A6G1B9_NEOLE</name>
<protein>
    <submittedName>
        <fullName evidence="1">Uncharacterized protein</fullName>
    </submittedName>
</protein>
<accession>A0A1A6G1B9</accession>
<comment type="caution">
    <text evidence="1">The sequence shown here is derived from an EMBL/GenBank/DDBJ whole genome shotgun (WGS) entry which is preliminary data.</text>
</comment>
<evidence type="ECO:0000313" key="1">
    <source>
        <dbReference type="EMBL" id="OBS59971.1"/>
    </source>
</evidence>
<dbReference type="PANTHER" id="PTHR17550">
    <property type="entry name" value="E3 UBIQUITIN-PROTEIN LIGASE TTC3"/>
    <property type="match status" value="1"/>
</dbReference>
<dbReference type="STRING" id="56216.A0A1A6G1B9"/>
<dbReference type="EMBL" id="LZPO01107930">
    <property type="protein sequence ID" value="OBS59971.1"/>
    <property type="molecule type" value="Genomic_DNA"/>
</dbReference>
<gene>
    <name evidence="1" type="ORF">A6R68_08910</name>
</gene>
<dbReference type="PANTHER" id="PTHR17550:SF4">
    <property type="entry name" value="E3 UBIQUITIN-PROTEIN LIGASE TTC3"/>
    <property type="match status" value="1"/>
</dbReference>
<reference evidence="1 2" key="1">
    <citation type="submission" date="2016-06" db="EMBL/GenBank/DDBJ databases">
        <title>The Draft Genome Sequence and Annotation of the Desert Woodrat Neotoma lepida.</title>
        <authorList>
            <person name="Campbell M."/>
            <person name="Oakeson K.F."/>
            <person name="Yandell M."/>
            <person name="Halpert J.R."/>
            <person name="Dearing D."/>
        </authorList>
    </citation>
    <scope>NUCLEOTIDE SEQUENCE [LARGE SCALE GENOMIC DNA]</scope>
    <source>
        <strain evidence="1">417</strain>
        <tissue evidence="1">Liver</tissue>
    </source>
</reference>
<keyword evidence="2" id="KW-1185">Reference proteome</keyword>
<evidence type="ECO:0000313" key="2">
    <source>
        <dbReference type="Proteomes" id="UP000092124"/>
    </source>
</evidence>
<proteinExistence type="predicted"/>
<dbReference type="GO" id="GO:0006511">
    <property type="term" value="P:ubiquitin-dependent protein catabolic process"/>
    <property type="evidence" value="ECO:0007669"/>
    <property type="project" value="TreeGrafter"/>
</dbReference>
<sequence length="91" mass="10600">MDDFAEGDLALADDTLLEGCPYEDDCICAPDFTTDDYVRVTELYYNGVGMQYKDYAQSEKNLEYDICNIWCSKPLSILQDYCDTIKLYIFW</sequence>